<organism evidence="7 8">
    <name type="scientific">Kribbella sancticallisti</name>
    <dbReference type="NCBI Taxonomy" id="460087"/>
    <lineage>
        <taxon>Bacteria</taxon>
        <taxon>Bacillati</taxon>
        <taxon>Actinomycetota</taxon>
        <taxon>Actinomycetes</taxon>
        <taxon>Propionibacteriales</taxon>
        <taxon>Kribbellaceae</taxon>
        <taxon>Kribbella</taxon>
    </lineage>
</organism>
<evidence type="ECO:0000313" key="7">
    <source>
        <dbReference type="EMBL" id="GAA1583290.1"/>
    </source>
</evidence>
<comment type="subunit">
    <text evidence="2 5">Homodecamer; pentamer of dimers.</text>
</comment>
<keyword evidence="5" id="KW-0479">Metal-binding</keyword>
<dbReference type="HAMAP" id="MF_00156">
    <property type="entry name" value="PanB"/>
    <property type="match status" value="1"/>
</dbReference>
<dbReference type="InterPro" id="IPR003700">
    <property type="entry name" value="Pantoate_hydroxy_MeTrfase"/>
</dbReference>
<keyword evidence="5" id="KW-0963">Cytoplasm</keyword>
<feature type="binding site" evidence="5">
    <location>
        <position position="625"/>
    </location>
    <ligand>
        <name>Mg(2+)</name>
        <dbReference type="ChEBI" id="CHEBI:18420"/>
    </ligand>
</feature>
<reference evidence="7 8" key="1">
    <citation type="journal article" date="2019" name="Int. J. Syst. Evol. Microbiol.">
        <title>The Global Catalogue of Microorganisms (GCM) 10K type strain sequencing project: providing services to taxonomists for standard genome sequencing and annotation.</title>
        <authorList>
            <consortium name="The Broad Institute Genomics Platform"/>
            <consortium name="The Broad Institute Genome Sequencing Center for Infectious Disease"/>
            <person name="Wu L."/>
            <person name="Ma J."/>
        </authorList>
    </citation>
    <scope>NUCLEOTIDE SEQUENCE [LARGE SCALE GENOMIC DNA]</scope>
    <source>
        <strain evidence="7 8">JCM 14969</strain>
    </source>
</reference>
<feature type="compositionally biased region" description="Pro residues" evidence="6">
    <location>
        <begin position="208"/>
        <end position="218"/>
    </location>
</feature>
<evidence type="ECO:0000256" key="4">
    <source>
        <dbReference type="ARBA" id="ARBA00022679"/>
    </source>
</evidence>
<feature type="compositionally biased region" description="Gly residues" evidence="6">
    <location>
        <begin position="330"/>
        <end position="339"/>
    </location>
</feature>
<feature type="compositionally biased region" description="Low complexity" evidence="6">
    <location>
        <begin position="423"/>
        <end position="438"/>
    </location>
</feature>
<dbReference type="EC" id="2.1.2.11" evidence="5"/>
<dbReference type="InterPro" id="IPR015813">
    <property type="entry name" value="Pyrv/PenolPyrv_kinase-like_dom"/>
</dbReference>
<feature type="compositionally biased region" description="Pro residues" evidence="6">
    <location>
        <begin position="289"/>
        <end position="298"/>
    </location>
</feature>
<feature type="region of interest" description="Disordered" evidence="6">
    <location>
        <begin position="1"/>
        <end position="513"/>
    </location>
</feature>
<keyword evidence="5" id="KW-0460">Magnesium</keyword>
<feature type="compositionally biased region" description="Polar residues" evidence="6">
    <location>
        <begin position="380"/>
        <end position="389"/>
    </location>
</feature>
<keyword evidence="8" id="KW-1185">Reference proteome</keyword>
<feature type="active site" description="Proton acceptor" evidence="5">
    <location>
        <position position="691"/>
    </location>
</feature>
<evidence type="ECO:0000256" key="1">
    <source>
        <dbReference type="ARBA" id="ARBA00008676"/>
    </source>
</evidence>
<feature type="compositionally biased region" description="Basic and acidic residues" evidence="6">
    <location>
        <begin position="29"/>
        <end position="38"/>
    </location>
</feature>
<comment type="cofactor">
    <cofactor evidence="5">
        <name>Mg(2+)</name>
        <dbReference type="ChEBI" id="CHEBI:18420"/>
    </cofactor>
    <text evidence="5">Binds 1 Mg(2+) ion per subunit.</text>
</comment>
<feature type="compositionally biased region" description="Low complexity" evidence="6">
    <location>
        <begin position="340"/>
        <end position="351"/>
    </location>
</feature>
<proteinExistence type="inferred from homology"/>
<dbReference type="CDD" id="cd06557">
    <property type="entry name" value="KPHMT-like"/>
    <property type="match status" value="1"/>
</dbReference>
<name>A0ABN2DTT6_9ACTN</name>
<dbReference type="Gene3D" id="3.20.20.60">
    <property type="entry name" value="Phosphoenolpyruvate-binding domains"/>
    <property type="match status" value="1"/>
</dbReference>
<comment type="subcellular location">
    <subcellularLocation>
        <location evidence="5">Cytoplasm</location>
    </subcellularLocation>
</comment>
<sequence>MVDNFMSAGTNGDADDEMPAPYGTGPKNRTTEEHHRSDYGYAEADSGDGGWRERSTALDGLDPSPSLPNAPRSYERGPVPQQPYVPKPPFLPPPQDREYPTPSGYQQQYAEPSPYGESAPAWGERETYREPSYDESPFAPRPSYQERPAVDRQAERPGQDRPGQDRSAQDRSAQERSAQERSAQERPTQERPQQQYPDRPHQEQNPFRPQPQQGPPPQAQQGPFGPGRNGTSGPPQGRPGAPTPGSPAGTAPGQVGPAQPVPRPQAPSPASNGMTPHGSNGRSNGLNTPTPPPSPSGPPASNGLASSNGIHGSNGTHGSNGLGSNDLGSNGLGSNGLGSNGLAAGNSAPGAPQGNLGRAPGSGNPSPKPPAPSTTPAAPVTNQPTQSSTGWSGPAPTAGSAPPTPEASTSTGYPSDPSAEYESNSPVSSASQASGRPAGARRRADVQQDAPSQVQPEAVLSHRARRAQTASPTAESTKPPVTNSTADSPGSTTGSSGSSSSTPGGDSKRPRRYRIHHLRDMKNRGEKWAMLTAYDQYTAEIFDQSGIPVLLVGDSAANNVYGYESTLRVTVDELIPLARAVAGAVERALVVADLPFGSYQASPEQAFHTAVRFMKEAGVHAVKLEGGRTVVPAVEKLTQAGIPVMAHIGFTPQSEHSIGGYRVQGRGDQAAGLIDDAVALAEAGAFSVVLEMVPGDVSAEITKRIPVPTIGIGAGRETDAQVLVWQDMAGLRSGPMPRFVKQYADLRGILTSAATTYAAEVANGTFPADEHTF</sequence>
<feature type="binding site" evidence="5">
    <location>
        <position position="554"/>
    </location>
    <ligand>
        <name>Mg(2+)</name>
        <dbReference type="ChEBI" id="CHEBI:18420"/>
    </ligand>
</feature>
<feature type="compositionally biased region" description="Basic and acidic residues" evidence="6">
    <location>
        <begin position="123"/>
        <end position="132"/>
    </location>
</feature>
<dbReference type="EMBL" id="BAAAOS010000025">
    <property type="protein sequence ID" value="GAA1583290.1"/>
    <property type="molecule type" value="Genomic_DNA"/>
</dbReference>
<dbReference type="PANTHER" id="PTHR20881">
    <property type="entry name" value="3-METHYL-2-OXOBUTANOATE HYDROXYMETHYLTRANSFERASE"/>
    <property type="match status" value="1"/>
</dbReference>
<dbReference type="Pfam" id="PF02548">
    <property type="entry name" value="Pantoate_transf"/>
    <property type="match status" value="1"/>
</dbReference>
<evidence type="ECO:0000256" key="2">
    <source>
        <dbReference type="ARBA" id="ARBA00011424"/>
    </source>
</evidence>
<comment type="function">
    <text evidence="5">Catalyzes the reversible reaction in which hydroxymethyl group from 5,10-methylenetetrahydrofolate is transferred onto alpha-ketoisovalerate to form ketopantoate.</text>
</comment>
<evidence type="ECO:0000256" key="3">
    <source>
        <dbReference type="ARBA" id="ARBA00022655"/>
    </source>
</evidence>
<dbReference type="InterPro" id="IPR040442">
    <property type="entry name" value="Pyrv_kinase-like_dom_sf"/>
</dbReference>
<feature type="compositionally biased region" description="Polar residues" evidence="6">
    <location>
        <begin position="468"/>
        <end position="483"/>
    </location>
</feature>
<feature type="compositionally biased region" description="Polar residues" evidence="6">
    <location>
        <begin position="308"/>
        <end position="317"/>
    </location>
</feature>
<keyword evidence="3 5" id="KW-0566">Pantothenate biosynthesis</keyword>
<feature type="compositionally biased region" description="Low complexity" evidence="6">
    <location>
        <begin position="390"/>
        <end position="412"/>
    </location>
</feature>
<feature type="compositionally biased region" description="Basic and acidic residues" evidence="6">
    <location>
        <begin position="148"/>
        <end position="189"/>
    </location>
</feature>
<evidence type="ECO:0000256" key="5">
    <source>
        <dbReference type="HAMAP-Rule" id="MF_00156"/>
    </source>
</evidence>
<feature type="binding site" evidence="5">
    <location>
        <position position="623"/>
    </location>
    <ligand>
        <name>3-methyl-2-oxobutanoate</name>
        <dbReference type="ChEBI" id="CHEBI:11851"/>
    </ligand>
</feature>
<evidence type="ECO:0000313" key="8">
    <source>
        <dbReference type="Proteomes" id="UP001500393"/>
    </source>
</evidence>
<keyword evidence="4 5" id="KW-0808">Transferase</keyword>
<feature type="binding site" evidence="5">
    <location>
        <begin position="554"/>
        <end position="555"/>
    </location>
    <ligand>
        <name>3-methyl-2-oxobutanoate</name>
        <dbReference type="ChEBI" id="CHEBI:11851"/>
    </ligand>
</feature>
<feature type="compositionally biased region" description="Pro residues" evidence="6">
    <location>
        <begin position="80"/>
        <end position="94"/>
    </location>
</feature>
<dbReference type="NCBIfam" id="NF001452">
    <property type="entry name" value="PRK00311.1"/>
    <property type="match status" value="1"/>
</dbReference>
<accession>A0ABN2DTT6</accession>
<comment type="caution">
    <text evidence="7">The sequence shown here is derived from an EMBL/GenBank/DDBJ whole genome shotgun (WGS) entry which is preliminary data.</text>
</comment>
<dbReference type="SUPFAM" id="SSF51621">
    <property type="entry name" value="Phosphoenolpyruvate/pyruvate domain"/>
    <property type="match status" value="1"/>
</dbReference>
<feature type="compositionally biased region" description="Low complexity" evidence="6">
    <location>
        <begin position="484"/>
        <end position="505"/>
    </location>
</feature>
<dbReference type="RefSeq" id="WP_425554478.1">
    <property type="nucleotide sequence ID" value="NZ_BAAAOS010000025.1"/>
</dbReference>
<protein>
    <recommendedName>
        <fullName evidence="5">3-methyl-2-oxobutanoate hydroxymethyltransferase</fullName>
        <ecNumber evidence="5">2.1.2.11</ecNumber>
    </recommendedName>
    <alternativeName>
        <fullName evidence="5">Ketopantoate hydroxymethyltransferase</fullName>
        <shortName evidence="5">KPHMT</shortName>
    </alternativeName>
</protein>
<comment type="catalytic activity">
    <reaction evidence="5">
        <text>(6R)-5,10-methylene-5,6,7,8-tetrahydrofolate + 3-methyl-2-oxobutanoate + H2O = 2-dehydropantoate + (6S)-5,6,7,8-tetrahydrofolate</text>
        <dbReference type="Rhea" id="RHEA:11824"/>
        <dbReference type="ChEBI" id="CHEBI:11561"/>
        <dbReference type="ChEBI" id="CHEBI:11851"/>
        <dbReference type="ChEBI" id="CHEBI:15377"/>
        <dbReference type="ChEBI" id="CHEBI:15636"/>
        <dbReference type="ChEBI" id="CHEBI:57453"/>
        <dbReference type="EC" id="2.1.2.11"/>
    </reaction>
</comment>
<evidence type="ECO:0000256" key="6">
    <source>
        <dbReference type="SAM" id="MobiDB-lite"/>
    </source>
</evidence>
<gene>
    <name evidence="5" type="primary">panB</name>
    <name evidence="7" type="ORF">GCM10009789_41380</name>
</gene>
<dbReference type="PANTHER" id="PTHR20881:SF0">
    <property type="entry name" value="3-METHYL-2-OXOBUTANOATE HYDROXYMETHYLTRANSFERASE"/>
    <property type="match status" value="1"/>
</dbReference>
<feature type="binding site" evidence="5">
    <location>
        <position position="593"/>
    </location>
    <ligand>
        <name>3-methyl-2-oxobutanoate</name>
        <dbReference type="ChEBI" id="CHEBI:11851"/>
    </ligand>
</feature>
<feature type="binding site" evidence="5">
    <location>
        <position position="593"/>
    </location>
    <ligand>
        <name>Mg(2+)</name>
        <dbReference type="ChEBI" id="CHEBI:18420"/>
    </ligand>
</feature>
<feature type="compositionally biased region" description="Polar residues" evidence="6">
    <location>
        <begin position="268"/>
        <end position="282"/>
    </location>
</feature>
<comment type="pathway">
    <text evidence="5">Cofactor biosynthesis; (R)-pantothenate biosynthesis; (R)-pantoate from 3-methyl-2-oxobutanoate: step 1/2.</text>
</comment>
<comment type="similarity">
    <text evidence="1 5">Belongs to the PanB family.</text>
</comment>
<dbReference type="NCBIfam" id="TIGR00222">
    <property type="entry name" value="panB"/>
    <property type="match status" value="1"/>
</dbReference>
<dbReference type="Proteomes" id="UP001500393">
    <property type="component" value="Unassembled WGS sequence"/>
</dbReference>